<evidence type="ECO:0000259" key="3">
    <source>
        <dbReference type="Pfam" id="PF05368"/>
    </source>
</evidence>
<dbReference type="PANTHER" id="PTHR42748">
    <property type="entry name" value="NITROGEN METABOLITE REPRESSION PROTEIN NMRA FAMILY MEMBER"/>
    <property type="match status" value="1"/>
</dbReference>
<keyword evidence="2" id="KW-0521">NADP</keyword>
<dbReference type="EMBL" id="JBFCZG010000005">
    <property type="protein sequence ID" value="KAL3422364.1"/>
    <property type="molecule type" value="Genomic_DNA"/>
</dbReference>
<keyword evidence="5" id="KW-1185">Reference proteome</keyword>
<gene>
    <name evidence="4" type="ORF">PVAG01_06520</name>
</gene>
<evidence type="ECO:0000256" key="1">
    <source>
        <dbReference type="ARBA" id="ARBA00006328"/>
    </source>
</evidence>
<sequence length="330" mass="36756">MRKTLLITGATGKQGTALINALSRAGPKESSTLSDDEDGYHIYALTRTPPSAKSRALARIRNVTVIEADLDHPETVRRVFEREGGVWGVFCVLAYPGLGMMADLALEYGVHTFVYSSSARCGQKYEKDLTLSSKAKRNIEDYCIELGERNPGLNWTILKPAFFMENLDYFLGALAFSIFKQGLDEKTEVPLIGADDIGIVAAGIFANPERYKHKILTLVGEYATLSQIESSYKRAMNRPIPSVPALFAWLIIRLNSNTQDLLQHQELFHSSRRAGDYPELDHEVKRASDIFPMRSYHDYLVQRTPGAASEPADRGDWNGVSIGKLLLGRL</sequence>
<evidence type="ECO:0000313" key="4">
    <source>
        <dbReference type="EMBL" id="KAL3422364.1"/>
    </source>
</evidence>
<proteinExistence type="inferred from homology"/>
<evidence type="ECO:0000313" key="5">
    <source>
        <dbReference type="Proteomes" id="UP001629113"/>
    </source>
</evidence>
<evidence type="ECO:0000256" key="2">
    <source>
        <dbReference type="ARBA" id="ARBA00022857"/>
    </source>
</evidence>
<comment type="similarity">
    <text evidence="1">Belongs to the NmrA-type oxidoreductase family.</text>
</comment>
<accession>A0ABR4PGD8</accession>
<dbReference type="InterPro" id="IPR008030">
    <property type="entry name" value="NmrA-like"/>
</dbReference>
<name>A0ABR4PGD8_9HELO</name>
<dbReference type="SUPFAM" id="SSF51735">
    <property type="entry name" value="NAD(P)-binding Rossmann-fold domains"/>
    <property type="match status" value="1"/>
</dbReference>
<organism evidence="4 5">
    <name type="scientific">Phlyctema vagabunda</name>
    <dbReference type="NCBI Taxonomy" id="108571"/>
    <lineage>
        <taxon>Eukaryota</taxon>
        <taxon>Fungi</taxon>
        <taxon>Dikarya</taxon>
        <taxon>Ascomycota</taxon>
        <taxon>Pezizomycotina</taxon>
        <taxon>Leotiomycetes</taxon>
        <taxon>Helotiales</taxon>
        <taxon>Dermateaceae</taxon>
        <taxon>Phlyctema</taxon>
    </lineage>
</organism>
<dbReference type="Pfam" id="PF05368">
    <property type="entry name" value="NmrA"/>
    <property type="match status" value="1"/>
</dbReference>
<reference evidence="4 5" key="1">
    <citation type="submission" date="2024-06" db="EMBL/GenBank/DDBJ databases">
        <title>Complete genome of Phlyctema vagabunda strain 19-DSS-EL-015.</title>
        <authorList>
            <person name="Fiorenzani C."/>
        </authorList>
    </citation>
    <scope>NUCLEOTIDE SEQUENCE [LARGE SCALE GENOMIC DNA]</scope>
    <source>
        <strain evidence="4 5">19-DSS-EL-015</strain>
    </source>
</reference>
<protein>
    <submittedName>
        <fullName evidence="4">Nucleoside-diphosphate-sugar epimerase family protein</fullName>
    </submittedName>
</protein>
<dbReference type="InterPro" id="IPR036291">
    <property type="entry name" value="NAD(P)-bd_dom_sf"/>
</dbReference>
<feature type="domain" description="NmrA-like" evidence="3">
    <location>
        <begin position="2"/>
        <end position="240"/>
    </location>
</feature>
<comment type="caution">
    <text evidence="4">The sequence shown here is derived from an EMBL/GenBank/DDBJ whole genome shotgun (WGS) entry which is preliminary data.</text>
</comment>
<dbReference type="PANTHER" id="PTHR42748:SF7">
    <property type="entry name" value="NMRA LIKE REDOX SENSOR 1-RELATED"/>
    <property type="match status" value="1"/>
</dbReference>
<dbReference type="InterPro" id="IPR051164">
    <property type="entry name" value="NmrA-like_oxidored"/>
</dbReference>
<dbReference type="Proteomes" id="UP001629113">
    <property type="component" value="Unassembled WGS sequence"/>
</dbReference>
<dbReference type="Gene3D" id="3.40.50.720">
    <property type="entry name" value="NAD(P)-binding Rossmann-like Domain"/>
    <property type="match status" value="1"/>
</dbReference>